<organism evidence="1">
    <name type="scientific">Salmonella enterica</name>
    <name type="common">Salmonella choleraesuis</name>
    <dbReference type="NCBI Taxonomy" id="28901"/>
    <lineage>
        <taxon>Bacteria</taxon>
        <taxon>Pseudomonadati</taxon>
        <taxon>Pseudomonadota</taxon>
        <taxon>Gammaproteobacteria</taxon>
        <taxon>Enterobacterales</taxon>
        <taxon>Enterobacteriaceae</taxon>
        <taxon>Salmonella</taxon>
    </lineage>
</organism>
<dbReference type="AlphaFoldDB" id="A0A761PIG8"/>
<evidence type="ECO:0000313" key="1">
    <source>
        <dbReference type="EMBL" id="HAG3255585.1"/>
    </source>
</evidence>
<gene>
    <name evidence="1" type="ORF">G8X54_004935</name>
</gene>
<dbReference type="EMBL" id="DAAXZP010000056">
    <property type="protein sequence ID" value="HAG3255585.1"/>
    <property type="molecule type" value="Genomic_DNA"/>
</dbReference>
<name>A0A761PIG8_SALER</name>
<comment type="caution">
    <text evidence="1">The sequence shown here is derived from an EMBL/GenBank/DDBJ whole genome shotgun (WGS) entry which is preliminary data.</text>
</comment>
<protein>
    <submittedName>
        <fullName evidence="1">Uncharacterized protein</fullName>
    </submittedName>
</protein>
<accession>A0A761PIG8</accession>
<reference evidence="1" key="2">
    <citation type="submission" date="2020-02" db="EMBL/GenBank/DDBJ databases">
        <authorList>
            <consortium name="NCBI Pathogen Detection Project"/>
        </authorList>
    </citation>
    <scope>NUCLEOTIDE SEQUENCE</scope>
    <source>
        <strain evidence="1">MA.CK_97/00006015</strain>
    </source>
</reference>
<proteinExistence type="predicted"/>
<reference evidence="1" key="1">
    <citation type="journal article" date="2018" name="Genome Biol.">
        <title>SKESA: strategic k-mer extension for scrupulous assemblies.</title>
        <authorList>
            <person name="Souvorov A."/>
            <person name="Agarwala R."/>
            <person name="Lipman D.J."/>
        </authorList>
    </citation>
    <scope>NUCLEOTIDE SEQUENCE</scope>
    <source>
        <strain evidence="1">MA.CK_97/00006015</strain>
    </source>
</reference>
<sequence>MTDFNAFSEWLWSCDPGLAVRVKDWHAQWRAMLAHHNRCKLKKQTAFTIDGRYRVVVVDEGFALYNLMERSDNEGPMAIYQTPGPMFADLLAHSVRCSGSLSAEAFMEEASRLLIVCWQTWEAFAGGGNQ</sequence>